<feature type="domain" description="PpiC" evidence="6">
    <location>
        <begin position="145"/>
        <end position="236"/>
    </location>
</feature>
<dbReference type="InterPro" id="IPR050245">
    <property type="entry name" value="PrsA_foldase"/>
</dbReference>
<keyword evidence="5 7" id="KW-0413">Isomerase</keyword>
<evidence type="ECO:0000256" key="5">
    <source>
        <dbReference type="ARBA" id="ARBA00023235"/>
    </source>
</evidence>
<comment type="catalytic activity">
    <reaction evidence="1">
        <text>[protein]-peptidylproline (omega=180) = [protein]-peptidylproline (omega=0)</text>
        <dbReference type="Rhea" id="RHEA:16237"/>
        <dbReference type="Rhea" id="RHEA-COMP:10747"/>
        <dbReference type="Rhea" id="RHEA-COMP:10748"/>
        <dbReference type="ChEBI" id="CHEBI:83833"/>
        <dbReference type="ChEBI" id="CHEBI:83834"/>
        <dbReference type="EC" id="5.2.1.8"/>
    </reaction>
</comment>
<dbReference type="Gene3D" id="3.10.50.40">
    <property type="match status" value="1"/>
</dbReference>
<name>A0A3P3ZPD1_9ZZZZ</name>
<accession>A0A3P3ZPD1</accession>
<keyword evidence="4" id="KW-0697">Rotamase</keyword>
<dbReference type="GO" id="GO:0003755">
    <property type="term" value="F:peptidyl-prolyl cis-trans isomerase activity"/>
    <property type="evidence" value="ECO:0007669"/>
    <property type="project" value="UniProtKB-KW"/>
</dbReference>
<evidence type="ECO:0000256" key="3">
    <source>
        <dbReference type="ARBA" id="ARBA00022729"/>
    </source>
</evidence>
<dbReference type="InterPro" id="IPR000297">
    <property type="entry name" value="PPIase_PpiC"/>
</dbReference>
<evidence type="ECO:0000256" key="4">
    <source>
        <dbReference type="ARBA" id="ARBA00023110"/>
    </source>
</evidence>
<evidence type="ECO:0000256" key="1">
    <source>
        <dbReference type="ARBA" id="ARBA00000971"/>
    </source>
</evidence>
<dbReference type="InterPro" id="IPR027304">
    <property type="entry name" value="Trigger_fact/SurA_dom_sf"/>
</dbReference>
<evidence type="ECO:0000256" key="2">
    <source>
        <dbReference type="ARBA" id="ARBA00013194"/>
    </source>
</evidence>
<reference evidence="7" key="1">
    <citation type="submission" date="2018-10" db="EMBL/GenBank/DDBJ databases">
        <authorList>
            <person name="Plewniak F."/>
        </authorList>
    </citation>
    <scope>NUCLEOTIDE SEQUENCE</scope>
</reference>
<organism evidence="7">
    <name type="scientific">mine drainage metagenome</name>
    <dbReference type="NCBI Taxonomy" id="410659"/>
    <lineage>
        <taxon>unclassified sequences</taxon>
        <taxon>metagenomes</taxon>
        <taxon>ecological metagenomes</taxon>
    </lineage>
</organism>
<sequence>MKLKQTLLSLTLVGGSLALTLAYAEQSQPTSPNSSAVSSAPLVVNGSTIPSARIKLVTDMQIAQGHAAGPELDHAVRDNLVALELINDQARKEGVTKDPNLQAQIDLMRQQLTVRAFQSRWIKDHPVSDQTIHADYDRMKAELGDHEYLTEHILVAKEGDAQKIIDQLKKGASFEKLAKENSIDPGSKANGGKLDWAAPATYDKNFGDAMVKLKKGETSTTPVKSPFGYHVIRVLDIRPLKAPPFDEMKGRLAQAREQQAFGEYIQQLRSKAKVEGE</sequence>
<dbReference type="PANTHER" id="PTHR47245:SF1">
    <property type="entry name" value="FOLDASE PROTEIN PRSA"/>
    <property type="match status" value="1"/>
</dbReference>
<dbReference type="EMBL" id="UOYP01000324">
    <property type="protein sequence ID" value="VAY88753.1"/>
    <property type="molecule type" value="Genomic_DNA"/>
</dbReference>
<dbReference type="SUPFAM" id="SSF109998">
    <property type="entry name" value="Triger factor/SurA peptide-binding domain-like"/>
    <property type="match status" value="1"/>
</dbReference>
<evidence type="ECO:0000313" key="7">
    <source>
        <dbReference type="EMBL" id="VAY88753.1"/>
    </source>
</evidence>
<keyword evidence="3" id="KW-0732">Signal</keyword>
<dbReference type="PANTHER" id="PTHR47245">
    <property type="entry name" value="PEPTIDYLPROLYL ISOMERASE"/>
    <property type="match status" value="1"/>
</dbReference>
<protein>
    <recommendedName>
        <fullName evidence="2">peptidylprolyl isomerase</fullName>
        <ecNumber evidence="2">5.2.1.8</ecNumber>
    </recommendedName>
</protein>
<gene>
    <name evidence="7" type="ORF">CARN8_3900002</name>
</gene>
<dbReference type="InterPro" id="IPR046357">
    <property type="entry name" value="PPIase_dom_sf"/>
</dbReference>
<dbReference type="SUPFAM" id="SSF54534">
    <property type="entry name" value="FKBP-like"/>
    <property type="match status" value="1"/>
</dbReference>
<dbReference type="EC" id="5.2.1.8" evidence="2"/>
<dbReference type="AlphaFoldDB" id="A0A3P3ZPD1"/>
<proteinExistence type="predicted"/>
<evidence type="ECO:0000259" key="6">
    <source>
        <dbReference type="PROSITE" id="PS50198"/>
    </source>
</evidence>
<dbReference type="Pfam" id="PF13616">
    <property type="entry name" value="Rotamase_3"/>
    <property type="match status" value="1"/>
</dbReference>
<dbReference type="PROSITE" id="PS50198">
    <property type="entry name" value="PPIC_PPIASE_2"/>
    <property type="match status" value="1"/>
</dbReference>